<keyword evidence="5" id="KW-1185">Reference proteome</keyword>
<sequence>MAQLMEMMRVTLFGSRNDGKGASFFDPAKDIPSLAAKVVLVTGAAGDLGRTTAVQLARYGRPARIYAYETADDEEAKSENAGDDDNDNATARTEFRILDLDLGSLASVQACAAAFLAREERLDILVLNAGIIRVAPGTTADGYEAHFGINYLGHALLARLLAPTLVRTAEQSESADARVVVVSSEGHSSYAQRYGQSKIALIQLAKQLARRHPPLKAAAVHPGRILTGMAESLRKESLLVRITAPMAPLICVPVATGVKNHLWAATSADVVSGTYYEPVGVPDRESAVARDEGLAERLWEWTEKELVAAGVWPG</sequence>
<dbReference type="InterPro" id="IPR002347">
    <property type="entry name" value="SDR_fam"/>
</dbReference>
<dbReference type="Gene3D" id="3.40.50.720">
    <property type="entry name" value="NAD(P)-binding Rossmann-like Domain"/>
    <property type="match status" value="1"/>
</dbReference>
<dbReference type="PANTHER" id="PTHR24320">
    <property type="entry name" value="RETINOL DEHYDROGENASE"/>
    <property type="match status" value="1"/>
</dbReference>
<evidence type="ECO:0000313" key="5">
    <source>
        <dbReference type="Proteomes" id="UP001480595"/>
    </source>
</evidence>
<keyword evidence="3" id="KW-0560">Oxidoreductase</keyword>
<evidence type="ECO:0000256" key="1">
    <source>
        <dbReference type="ARBA" id="ARBA00006484"/>
    </source>
</evidence>
<dbReference type="EMBL" id="JAQQWL010000003">
    <property type="protein sequence ID" value="KAK8078830.1"/>
    <property type="molecule type" value="Genomic_DNA"/>
</dbReference>
<evidence type="ECO:0000256" key="3">
    <source>
        <dbReference type="ARBA" id="ARBA00023002"/>
    </source>
</evidence>
<accession>A0ABR1W8J6</accession>
<organism evidence="4 5">
    <name type="scientific">Apiospora phragmitis</name>
    <dbReference type="NCBI Taxonomy" id="2905665"/>
    <lineage>
        <taxon>Eukaryota</taxon>
        <taxon>Fungi</taxon>
        <taxon>Dikarya</taxon>
        <taxon>Ascomycota</taxon>
        <taxon>Pezizomycotina</taxon>
        <taxon>Sordariomycetes</taxon>
        <taxon>Xylariomycetidae</taxon>
        <taxon>Amphisphaeriales</taxon>
        <taxon>Apiosporaceae</taxon>
        <taxon>Apiospora</taxon>
    </lineage>
</organism>
<comment type="similarity">
    <text evidence="1">Belongs to the short-chain dehydrogenases/reductases (SDR) family.</text>
</comment>
<proteinExistence type="inferred from homology"/>
<keyword evidence="2" id="KW-0521">NADP</keyword>
<dbReference type="PANTHER" id="PTHR24320:SF282">
    <property type="entry name" value="WW DOMAIN-CONTAINING OXIDOREDUCTASE"/>
    <property type="match status" value="1"/>
</dbReference>
<evidence type="ECO:0000256" key="2">
    <source>
        <dbReference type="ARBA" id="ARBA00022857"/>
    </source>
</evidence>
<comment type="caution">
    <text evidence="4">The sequence shown here is derived from an EMBL/GenBank/DDBJ whole genome shotgun (WGS) entry which is preliminary data.</text>
</comment>
<dbReference type="Proteomes" id="UP001480595">
    <property type="component" value="Unassembled WGS sequence"/>
</dbReference>
<dbReference type="RefSeq" id="XP_066719901.1">
    <property type="nucleotide sequence ID" value="XM_066854046.1"/>
</dbReference>
<reference evidence="4 5" key="1">
    <citation type="submission" date="2023-01" db="EMBL/GenBank/DDBJ databases">
        <title>Analysis of 21 Apiospora genomes using comparative genomics revels a genus with tremendous synthesis potential of carbohydrate active enzymes and secondary metabolites.</title>
        <authorList>
            <person name="Sorensen T."/>
        </authorList>
    </citation>
    <scope>NUCLEOTIDE SEQUENCE [LARGE SCALE GENOMIC DNA]</scope>
    <source>
        <strain evidence="4 5">CBS 135458</strain>
    </source>
</reference>
<gene>
    <name evidence="4" type="ORF">PG994_002637</name>
</gene>
<protein>
    <submittedName>
        <fullName evidence="4">Short-chain alcohol dehydrogenase-like protein</fullName>
    </submittedName>
</protein>
<dbReference type="Pfam" id="PF00106">
    <property type="entry name" value="adh_short"/>
    <property type="match status" value="1"/>
</dbReference>
<dbReference type="SUPFAM" id="SSF51735">
    <property type="entry name" value="NAD(P)-binding Rossmann-fold domains"/>
    <property type="match status" value="1"/>
</dbReference>
<dbReference type="PRINTS" id="PR00081">
    <property type="entry name" value="GDHRDH"/>
</dbReference>
<name>A0ABR1W8J6_9PEZI</name>
<dbReference type="InterPro" id="IPR020904">
    <property type="entry name" value="Sc_DH/Rdtase_CS"/>
</dbReference>
<evidence type="ECO:0000313" key="4">
    <source>
        <dbReference type="EMBL" id="KAK8078830.1"/>
    </source>
</evidence>
<dbReference type="GeneID" id="92087109"/>
<dbReference type="InterPro" id="IPR036291">
    <property type="entry name" value="NAD(P)-bd_dom_sf"/>
</dbReference>
<dbReference type="PROSITE" id="PS00061">
    <property type="entry name" value="ADH_SHORT"/>
    <property type="match status" value="1"/>
</dbReference>